<dbReference type="AlphaFoldDB" id="A0A7S2HI09"/>
<dbReference type="PROSITE" id="PS50297">
    <property type="entry name" value="ANK_REP_REGION"/>
    <property type="match status" value="1"/>
</dbReference>
<dbReference type="InterPro" id="IPR050776">
    <property type="entry name" value="Ank_Repeat/CDKN_Inhibitor"/>
</dbReference>
<dbReference type="PANTHER" id="PTHR24201:SF15">
    <property type="entry name" value="ANKYRIN REPEAT DOMAIN-CONTAINING PROTEIN 66"/>
    <property type="match status" value="1"/>
</dbReference>
<keyword evidence="1" id="KW-0677">Repeat</keyword>
<proteinExistence type="predicted"/>
<evidence type="ECO:0000313" key="4">
    <source>
        <dbReference type="EMBL" id="CAD9491184.1"/>
    </source>
</evidence>
<dbReference type="PANTHER" id="PTHR24201">
    <property type="entry name" value="ANK_REP_REGION DOMAIN-CONTAINING PROTEIN"/>
    <property type="match status" value="1"/>
</dbReference>
<feature type="repeat" description="ANK" evidence="3">
    <location>
        <begin position="76"/>
        <end position="108"/>
    </location>
</feature>
<gene>
    <name evidence="4" type="ORF">HTAM1171_LOCUS5669</name>
</gene>
<protein>
    <recommendedName>
        <fullName evidence="5">Ankyrin</fullName>
    </recommendedName>
</protein>
<name>A0A7S2HI09_9STRA</name>
<dbReference type="Gene3D" id="1.25.40.20">
    <property type="entry name" value="Ankyrin repeat-containing domain"/>
    <property type="match status" value="1"/>
</dbReference>
<dbReference type="SMART" id="SM00248">
    <property type="entry name" value="ANK"/>
    <property type="match status" value="4"/>
</dbReference>
<dbReference type="InterPro" id="IPR036770">
    <property type="entry name" value="Ankyrin_rpt-contain_sf"/>
</dbReference>
<evidence type="ECO:0000256" key="1">
    <source>
        <dbReference type="ARBA" id="ARBA00022737"/>
    </source>
</evidence>
<reference evidence="4" key="1">
    <citation type="submission" date="2021-01" db="EMBL/GenBank/DDBJ databases">
        <authorList>
            <person name="Corre E."/>
            <person name="Pelletier E."/>
            <person name="Niang G."/>
            <person name="Scheremetjew M."/>
            <person name="Finn R."/>
            <person name="Kale V."/>
            <person name="Holt S."/>
            <person name="Cochrane G."/>
            <person name="Meng A."/>
            <person name="Brown T."/>
            <person name="Cohen L."/>
        </authorList>
    </citation>
    <scope>NUCLEOTIDE SEQUENCE</scope>
    <source>
        <strain evidence="4">CCMP826</strain>
    </source>
</reference>
<accession>A0A7S2HI09</accession>
<dbReference type="PROSITE" id="PS50088">
    <property type="entry name" value="ANK_REPEAT"/>
    <property type="match status" value="1"/>
</dbReference>
<dbReference type="InterPro" id="IPR002110">
    <property type="entry name" value="Ankyrin_rpt"/>
</dbReference>
<dbReference type="Pfam" id="PF12796">
    <property type="entry name" value="Ank_2"/>
    <property type="match status" value="2"/>
</dbReference>
<evidence type="ECO:0000256" key="3">
    <source>
        <dbReference type="PROSITE-ProRule" id="PRU00023"/>
    </source>
</evidence>
<sequence length="186" mass="19800">MTDAGTDTTDLPLHAAVLSNDADSVRSILLKGKVDPNLEDSNGVTALIEACIAGYDDLVEILIKEGKCPAHPPGKFRHSPVRGAAVAGRASTIKLLLEHGADPNALSDGNRTALMGACFLRKTVEGDHAAISAECVRILLEDERTDPTIANSFGETALDLAKIRGYGESVKMVEEAVKKWKEGHEE</sequence>
<dbReference type="SUPFAM" id="SSF48403">
    <property type="entry name" value="Ankyrin repeat"/>
    <property type="match status" value="1"/>
</dbReference>
<dbReference type="EMBL" id="HBGV01009160">
    <property type="protein sequence ID" value="CAD9491184.1"/>
    <property type="molecule type" value="Transcribed_RNA"/>
</dbReference>
<organism evidence="4">
    <name type="scientific">Helicotheca tamesis</name>
    <dbReference type="NCBI Taxonomy" id="374047"/>
    <lineage>
        <taxon>Eukaryota</taxon>
        <taxon>Sar</taxon>
        <taxon>Stramenopiles</taxon>
        <taxon>Ochrophyta</taxon>
        <taxon>Bacillariophyta</taxon>
        <taxon>Mediophyceae</taxon>
        <taxon>Lithodesmiophycidae</taxon>
        <taxon>Lithodesmiales</taxon>
        <taxon>Lithodesmiaceae</taxon>
        <taxon>Helicotheca</taxon>
    </lineage>
</organism>
<keyword evidence="2 3" id="KW-0040">ANK repeat</keyword>
<evidence type="ECO:0008006" key="5">
    <source>
        <dbReference type="Google" id="ProtNLM"/>
    </source>
</evidence>
<evidence type="ECO:0000256" key="2">
    <source>
        <dbReference type="ARBA" id="ARBA00023043"/>
    </source>
</evidence>